<dbReference type="GO" id="GO:0016783">
    <property type="term" value="F:sulfurtransferase activity"/>
    <property type="evidence" value="ECO:0007669"/>
    <property type="project" value="InterPro"/>
</dbReference>
<dbReference type="NCBIfam" id="TIGR00129">
    <property type="entry name" value="fdhD_narQ"/>
    <property type="match status" value="1"/>
</dbReference>
<dbReference type="Proteomes" id="UP000030021">
    <property type="component" value="Unassembled WGS sequence"/>
</dbReference>
<keyword evidence="1 3" id="KW-0963">Cytoplasm</keyword>
<evidence type="ECO:0000256" key="2">
    <source>
        <dbReference type="ARBA" id="ARBA00023150"/>
    </source>
</evidence>
<dbReference type="AlphaFoldDB" id="A0A0A0HPC3"/>
<dbReference type="GO" id="GO:0006777">
    <property type="term" value="P:Mo-molybdopterin cofactor biosynthetic process"/>
    <property type="evidence" value="ECO:0007669"/>
    <property type="project" value="UniProtKB-UniRule"/>
</dbReference>
<sequence length="270" mass="28459">MRAHVSTPGLAHRTEGTRDIHRALPEEVPVALVFNGTTQAVMMATPVDLADFALGFALTEGIITDPAQVEEFEMVDHANGIETRFWLSDDRAQALAKRRRTMAGPVGCGLCGIDSLEQALRSVPHVMTDLRLSASDVARATDGLRNHQSLHDLTRATHAAGFLLPGSGVVLAREDVGRHNALDKLIGAIVKQGIDPTQGAAVMTSRLSVELVQKCALAGIPALIAVSAPTGAAVRLAEEAGITLAAFARGGGFDLFSHPQRINDEAADVA</sequence>
<proteinExistence type="inferred from homology"/>
<dbReference type="InterPro" id="IPR003786">
    <property type="entry name" value="FdhD"/>
</dbReference>
<evidence type="ECO:0000256" key="1">
    <source>
        <dbReference type="ARBA" id="ARBA00022490"/>
    </source>
</evidence>
<comment type="caution">
    <text evidence="3">Lacks conserved residue(s) required for the propagation of feature annotation.</text>
</comment>
<protein>
    <recommendedName>
        <fullName evidence="3">Sulfur carrier protein FdhD</fullName>
    </recommendedName>
</protein>
<name>A0A0A0HPC3_9RHOB</name>
<comment type="similarity">
    <text evidence="3">Belongs to the FdhD family.</text>
</comment>
<dbReference type="eggNOG" id="COG1526">
    <property type="taxonomic scope" value="Bacteria"/>
</dbReference>
<organism evidence="4 5">
    <name type="scientific">Roseovarius mucosus DSM 17069</name>
    <dbReference type="NCBI Taxonomy" id="1288298"/>
    <lineage>
        <taxon>Bacteria</taxon>
        <taxon>Pseudomonadati</taxon>
        <taxon>Pseudomonadota</taxon>
        <taxon>Alphaproteobacteria</taxon>
        <taxon>Rhodobacterales</taxon>
        <taxon>Roseobacteraceae</taxon>
        <taxon>Roseovarius</taxon>
    </lineage>
</organism>
<accession>A0A0A0HPC3</accession>
<dbReference type="PANTHER" id="PTHR30592:SF1">
    <property type="entry name" value="SULFUR CARRIER PROTEIN FDHD"/>
    <property type="match status" value="1"/>
</dbReference>
<dbReference type="SUPFAM" id="SSF53927">
    <property type="entry name" value="Cytidine deaminase-like"/>
    <property type="match status" value="1"/>
</dbReference>
<dbReference type="HAMAP" id="MF_00187">
    <property type="entry name" value="FdhD"/>
    <property type="match status" value="1"/>
</dbReference>
<reference evidence="4 5" key="1">
    <citation type="submission" date="2013-01" db="EMBL/GenBank/DDBJ databases">
        <authorList>
            <person name="Fiebig A."/>
            <person name="Goeker M."/>
            <person name="Klenk H.-P.P."/>
        </authorList>
    </citation>
    <scope>NUCLEOTIDE SEQUENCE [LARGE SCALE GENOMIC DNA]</scope>
    <source>
        <strain evidence="4 5">DSM 17069</strain>
    </source>
</reference>
<dbReference type="Pfam" id="PF02634">
    <property type="entry name" value="FdhD-NarQ"/>
    <property type="match status" value="1"/>
</dbReference>
<comment type="subcellular location">
    <subcellularLocation>
        <location evidence="3">Cytoplasm</location>
    </subcellularLocation>
</comment>
<keyword evidence="2 3" id="KW-0501">Molybdenum cofactor biosynthesis</keyword>
<dbReference type="InterPro" id="IPR016193">
    <property type="entry name" value="Cytidine_deaminase-like"/>
</dbReference>
<gene>
    <name evidence="3" type="primary">fdhD</name>
    <name evidence="4" type="ORF">rosmuc_01221</name>
</gene>
<comment type="caution">
    <text evidence="4">The sequence shown here is derived from an EMBL/GenBank/DDBJ whole genome shotgun (WGS) entry which is preliminary data.</text>
</comment>
<evidence type="ECO:0000256" key="3">
    <source>
        <dbReference type="HAMAP-Rule" id="MF_00187"/>
    </source>
</evidence>
<feature type="active site" description="Cysteine persulfide intermediate" evidence="3">
    <location>
        <position position="108"/>
    </location>
</feature>
<dbReference type="PIRSF" id="PIRSF015626">
    <property type="entry name" value="FdhD"/>
    <property type="match status" value="1"/>
</dbReference>
<dbReference type="EMBL" id="AONH01000006">
    <property type="protein sequence ID" value="KGM88811.1"/>
    <property type="molecule type" value="Genomic_DNA"/>
</dbReference>
<evidence type="ECO:0000313" key="4">
    <source>
        <dbReference type="EMBL" id="KGM88811.1"/>
    </source>
</evidence>
<dbReference type="Gene3D" id="3.10.20.10">
    <property type="match status" value="1"/>
</dbReference>
<dbReference type="GO" id="GO:0005737">
    <property type="term" value="C:cytoplasm"/>
    <property type="evidence" value="ECO:0007669"/>
    <property type="project" value="UniProtKB-SubCell"/>
</dbReference>
<dbReference type="Gene3D" id="3.40.140.10">
    <property type="entry name" value="Cytidine Deaminase, domain 2"/>
    <property type="match status" value="1"/>
</dbReference>
<dbReference type="PANTHER" id="PTHR30592">
    <property type="entry name" value="FORMATE DEHYDROGENASE"/>
    <property type="match status" value="1"/>
</dbReference>
<dbReference type="PATRIC" id="fig|1288298.3.peg.1232"/>
<evidence type="ECO:0000313" key="5">
    <source>
        <dbReference type="Proteomes" id="UP000030021"/>
    </source>
</evidence>
<dbReference type="HOGENOM" id="CLU_056887_2_1_5"/>
<comment type="function">
    <text evidence="3">Required for formate dehydrogenase (FDH) activity. Acts as a sulfur carrier protein that transfers sulfur from IscS to the molybdenum cofactor prior to its insertion into FDH.</text>
</comment>
<dbReference type="GO" id="GO:0097163">
    <property type="term" value="F:sulfur carrier activity"/>
    <property type="evidence" value="ECO:0007669"/>
    <property type="project" value="UniProtKB-UniRule"/>
</dbReference>